<feature type="non-terminal residue" evidence="1">
    <location>
        <position position="1"/>
    </location>
</feature>
<reference evidence="1" key="2">
    <citation type="submission" date="2025-03" db="EMBL/GenBank/DDBJ databases">
        <authorList>
            <consortium name="ELIXIR-Norway"/>
            <consortium name="Elixir Norway"/>
        </authorList>
    </citation>
    <scope>NUCLEOTIDE SEQUENCE</scope>
</reference>
<gene>
    <name evidence="1" type="ORF">MRATA1EN22A_LOCUS10799</name>
</gene>
<reference evidence="1" key="1">
    <citation type="submission" date="2023-05" db="EMBL/GenBank/DDBJ databases">
        <authorList>
            <consortium name="ELIXIR-Norway"/>
        </authorList>
    </citation>
    <scope>NUCLEOTIDE SEQUENCE</scope>
</reference>
<proteinExistence type="predicted"/>
<accession>A0AC59YVR0</accession>
<sequence length="68" mass="7286">IAVYSAQRSPEDPSGCHLLNDQSDGWSFVLQKLAASIQWVKKRLAGDVGSPDVMCSAGRDLPAEVRSA</sequence>
<dbReference type="Proteomes" id="UP001162501">
    <property type="component" value="Chromosome 20"/>
</dbReference>
<dbReference type="EMBL" id="OX596104">
    <property type="protein sequence ID" value="CAN0016926.1"/>
    <property type="molecule type" value="Genomic_DNA"/>
</dbReference>
<protein>
    <submittedName>
        <fullName evidence="1">Uncharacterized protein</fullName>
    </submittedName>
</protein>
<organism evidence="1 2">
    <name type="scientific">Rangifer tarandus platyrhynchus</name>
    <name type="common">Svalbard reindeer</name>
    <dbReference type="NCBI Taxonomy" id="3082113"/>
    <lineage>
        <taxon>Eukaryota</taxon>
        <taxon>Metazoa</taxon>
        <taxon>Chordata</taxon>
        <taxon>Craniata</taxon>
        <taxon>Vertebrata</taxon>
        <taxon>Euteleostomi</taxon>
        <taxon>Mammalia</taxon>
        <taxon>Eutheria</taxon>
        <taxon>Laurasiatheria</taxon>
        <taxon>Artiodactyla</taxon>
        <taxon>Ruminantia</taxon>
        <taxon>Pecora</taxon>
        <taxon>Cervidae</taxon>
        <taxon>Odocoileinae</taxon>
        <taxon>Rangifer</taxon>
    </lineage>
</organism>
<name>A0AC59YVR0_RANTA</name>
<evidence type="ECO:0000313" key="1">
    <source>
        <dbReference type="EMBL" id="CAN0016926.1"/>
    </source>
</evidence>
<evidence type="ECO:0000313" key="2">
    <source>
        <dbReference type="Proteomes" id="UP001162501"/>
    </source>
</evidence>